<dbReference type="AlphaFoldDB" id="A0A7J7NR91"/>
<dbReference type="EMBL" id="JACGCM010000658">
    <property type="protein sequence ID" value="KAF6169474.1"/>
    <property type="molecule type" value="Genomic_DNA"/>
</dbReference>
<gene>
    <name evidence="2" type="ORF">GIB67_004755</name>
</gene>
<accession>A0A7J7NR91</accession>
<evidence type="ECO:0000313" key="2">
    <source>
        <dbReference type="EMBL" id="KAF6169474.1"/>
    </source>
</evidence>
<sequence length="186" mass="20430">MGLREEAMTSLERVNSEVKKYKTAPLQYRDLLEKLFDGLSAIEDFARSSGMASVPSTQQTDPVREPTLGSTSRTQVGVRTQSKGKRSAAAVQLVEPTKLVQSLISVLIAQGSSSASASNDDTSFEVLKVLKDIVSSYVIDNTLFFKSLKFLGGSNENTYRLMFLGLDPEQRVGFLEALGTYLFPYL</sequence>
<proteinExistence type="predicted"/>
<feature type="compositionally biased region" description="Polar residues" evidence="1">
    <location>
        <begin position="68"/>
        <end position="81"/>
    </location>
</feature>
<evidence type="ECO:0000313" key="3">
    <source>
        <dbReference type="Proteomes" id="UP000541444"/>
    </source>
</evidence>
<dbReference type="Proteomes" id="UP000541444">
    <property type="component" value="Unassembled WGS sequence"/>
</dbReference>
<feature type="compositionally biased region" description="Polar residues" evidence="1">
    <location>
        <begin position="50"/>
        <end position="61"/>
    </location>
</feature>
<organism evidence="2 3">
    <name type="scientific">Kingdonia uniflora</name>
    <dbReference type="NCBI Taxonomy" id="39325"/>
    <lineage>
        <taxon>Eukaryota</taxon>
        <taxon>Viridiplantae</taxon>
        <taxon>Streptophyta</taxon>
        <taxon>Embryophyta</taxon>
        <taxon>Tracheophyta</taxon>
        <taxon>Spermatophyta</taxon>
        <taxon>Magnoliopsida</taxon>
        <taxon>Ranunculales</taxon>
        <taxon>Circaeasteraceae</taxon>
        <taxon>Kingdonia</taxon>
    </lineage>
</organism>
<protein>
    <submittedName>
        <fullName evidence="2">Uncharacterized protein</fullName>
    </submittedName>
</protein>
<reference evidence="2 3" key="1">
    <citation type="journal article" date="2020" name="IScience">
        <title>Genome Sequencing of the Endangered Kingdonia uniflora (Circaeasteraceae, Ranunculales) Reveals Potential Mechanisms of Evolutionary Specialization.</title>
        <authorList>
            <person name="Sun Y."/>
            <person name="Deng T."/>
            <person name="Zhang A."/>
            <person name="Moore M.J."/>
            <person name="Landis J.B."/>
            <person name="Lin N."/>
            <person name="Zhang H."/>
            <person name="Zhang X."/>
            <person name="Huang J."/>
            <person name="Zhang X."/>
            <person name="Sun H."/>
            <person name="Wang H."/>
        </authorList>
    </citation>
    <scope>NUCLEOTIDE SEQUENCE [LARGE SCALE GENOMIC DNA]</scope>
    <source>
        <strain evidence="2">TB1705</strain>
        <tissue evidence="2">Leaf</tissue>
    </source>
</reference>
<name>A0A7J7NR91_9MAGN</name>
<comment type="caution">
    <text evidence="2">The sequence shown here is derived from an EMBL/GenBank/DDBJ whole genome shotgun (WGS) entry which is preliminary data.</text>
</comment>
<feature type="region of interest" description="Disordered" evidence="1">
    <location>
        <begin position="50"/>
        <end position="83"/>
    </location>
</feature>
<keyword evidence="3" id="KW-1185">Reference proteome</keyword>
<evidence type="ECO:0000256" key="1">
    <source>
        <dbReference type="SAM" id="MobiDB-lite"/>
    </source>
</evidence>